<proteinExistence type="predicted"/>
<comment type="caution">
    <text evidence="2">The sequence shown here is derived from an EMBL/GenBank/DDBJ whole genome shotgun (WGS) entry which is preliminary data.</text>
</comment>
<sequence>MNAIQSIPFLDFSFTQLLHEHNLLLIAGIVVLFISILLRSFKIAAVQLFLLLLLFASIEVFSNPLYVLLAVLQAALALWVLWKVKNEVDITYYRQCEKTLKRPRDITLGGNAGTHRLLY</sequence>
<accession>A0ABW4QKI2</accession>
<name>A0ABW4QKI2_9BACL</name>
<keyword evidence="3" id="KW-1185">Reference proteome</keyword>
<reference evidence="3" key="1">
    <citation type="journal article" date="2019" name="Int. J. Syst. Evol. Microbiol.">
        <title>The Global Catalogue of Microorganisms (GCM) 10K type strain sequencing project: providing services to taxonomists for standard genome sequencing and annotation.</title>
        <authorList>
            <consortium name="The Broad Institute Genomics Platform"/>
            <consortium name="The Broad Institute Genome Sequencing Center for Infectious Disease"/>
            <person name="Wu L."/>
            <person name="Ma J."/>
        </authorList>
    </citation>
    <scope>NUCLEOTIDE SEQUENCE [LARGE SCALE GENOMIC DNA]</scope>
    <source>
        <strain evidence="3">CGMCC 1.15475</strain>
    </source>
</reference>
<evidence type="ECO:0000313" key="2">
    <source>
        <dbReference type="EMBL" id="MFD1864143.1"/>
    </source>
</evidence>
<keyword evidence="1" id="KW-0472">Membrane</keyword>
<protein>
    <submittedName>
        <fullName evidence="2">Uncharacterized protein</fullName>
    </submittedName>
</protein>
<keyword evidence="1" id="KW-0812">Transmembrane</keyword>
<evidence type="ECO:0000313" key="3">
    <source>
        <dbReference type="Proteomes" id="UP001597273"/>
    </source>
</evidence>
<organism evidence="2 3">
    <name type="scientific">Planococcus chinensis</name>
    <dbReference type="NCBI Taxonomy" id="272917"/>
    <lineage>
        <taxon>Bacteria</taxon>
        <taxon>Bacillati</taxon>
        <taxon>Bacillota</taxon>
        <taxon>Bacilli</taxon>
        <taxon>Bacillales</taxon>
        <taxon>Caryophanaceae</taxon>
        <taxon>Planococcus</taxon>
    </lineage>
</organism>
<feature type="transmembrane region" description="Helical" evidence="1">
    <location>
        <begin position="43"/>
        <end position="60"/>
    </location>
</feature>
<feature type="transmembrane region" description="Helical" evidence="1">
    <location>
        <begin position="66"/>
        <end position="84"/>
    </location>
</feature>
<keyword evidence="1" id="KW-1133">Transmembrane helix</keyword>
<gene>
    <name evidence="2" type="ORF">ACFSDB_14625</name>
</gene>
<dbReference type="EMBL" id="JBHUFW010000011">
    <property type="protein sequence ID" value="MFD1864143.1"/>
    <property type="molecule type" value="Genomic_DNA"/>
</dbReference>
<dbReference type="Proteomes" id="UP001597273">
    <property type="component" value="Unassembled WGS sequence"/>
</dbReference>
<feature type="transmembrane region" description="Helical" evidence="1">
    <location>
        <begin position="21"/>
        <end position="38"/>
    </location>
</feature>
<evidence type="ECO:0000256" key="1">
    <source>
        <dbReference type="SAM" id="Phobius"/>
    </source>
</evidence>
<dbReference type="RefSeq" id="WP_204890525.1">
    <property type="nucleotide sequence ID" value="NZ_JBHUFW010000011.1"/>
</dbReference>